<dbReference type="AlphaFoldDB" id="A0AAE3VWD4"/>
<protein>
    <submittedName>
        <fullName evidence="2">Uncharacterized protein</fullName>
    </submittedName>
</protein>
<evidence type="ECO:0000256" key="1">
    <source>
        <dbReference type="SAM" id="Phobius"/>
    </source>
</evidence>
<gene>
    <name evidence="2" type="ORF">J2S42_000909</name>
</gene>
<keyword evidence="1" id="KW-0472">Membrane</keyword>
<feature type="transmembrane region" description="Helical" evidence="1">
    <location>
        <begin position="128"/>
        <end position="152"/>
    </location>
</feature>
<comment type="caution">
    <text evidence="2">The sequence shown here is derived from an EMBL/GenBank/DDBJ whole genome shotgun (WGS) entry which is preliminary data.</text>
</comment>
<evidence type="ECO:0000313" key="3">
    <source>
        <dbReference type="Proteomes" id="UP001240236"/>
    </source>
</evidence>
<proteinExistence type="predicted"/>
<dbReference type="EMBL" id="JAUSUZ010000001">
    <property type="protein sequence ID" value="MDQ0364240.1"/>
    <property type="molecule type" value="Genomic_DNA"/>
</dbReference>
<reference evidence="2 3" key="1">
    <citation type="submission" date="2023-07" db="EMBL/GenBank/DDBJ databases">
        <title>Sequencing the genomes of 1000 actinobacteria strains.</title>
        <authorList>
            <person name="Klenk H.-P."/>
        </authorList>
    </citation>
    <scope>NUCLEOTIDE SEQUENCE [LARGE SCALE GENOMIC DNA]</scope>
    <source>
        <strain evidence="2 3">DSM 44709</strain>
    </source>
</reference>
<sequence>MQTTPIAIPGVAGWVSVTQPVLGRPDVMVNGLPAQRLRGNDFLLPGETGTPLLVKLKRGVADPFPNILTHDATYRTAPPLPGSLRALVLLPILLIVFGGLVLGAIFAVPAFIASMHVTRSSLTPGRKLAAVAAIDVAAFLGLIALVAVFVALSTLA</sequence>
<keyword evidence="1" id="KW-1133">Transmembrane helix</keyword>
<accession>A0AAE3VWD4</accession>
<organism evidence="2 3">
    <name type="scientific">Catenuloplanes indicus</name>
    <dbReference type="NCBI Taxonomy" id="137267"/>
    <lineage>
        <taxon>Bacteria</taxon>
        <taxon>Bacillati</taxon>
        <taxon>Actinomycetota</taxon>
        <taxon>Actinomycetes</taxon>
        <taxon>Micromonosporales</taxon>
        <taxon>Micromonosporaceae</taxon>
        <taxon>Catenuloplanes</taxon>
    </lineage>
</organism>
<feature type="transmembrane region" description="Helical" evidence="1">
    <location>
        <begin position="88"/>
        <end position="116"/>
    </location>
</feature>
<name>A0AAE3VWD4_9ACTN</name>
<dbReference type="RefSeq" id="WP_307235488.1">
    <property type="nucleotide sequence ID" value="NZ_JAUSUZ010000001.1"/>
</dbReference>
<keyword evidence="1" id="KW-0812">Transmembrane</keyword>
<dbReference type="Proteomes" id="UP001240236">
    <property type="component" value="Unassembled WGS sequence"/>
</dbReference>
<keyword evidence="3" id="KW-1185">Reference proteome</keyword>
<evidence type="ECO:0000313" key="2">
    <source>
        <dbReference type="EMBL" id="MDQ0364240.1"/>
    </source>
</evidence>